<dbReference type="Pfam" id="PF03476">
    <property type="entry name" value="MOSC_N"/>
    <property type="match status" value="1"/>
</dbReference>
<dbReference type="SUPFAM" id="SSF50800">
    <property type="entry name" value="PK beta-barrel domain-like"/>
    <property type="match status" value="1"/>
</dbReference>
<dbReference type="Pfam" id="PF03473">
    <property type="entry name" value="MOSC"/>
    <property type="match status" value="1"/>
</dbReference>
<dbReference type="PANTHER" id="PTHR14237:SF23">
    <property type="entry name" value="MOSC DOMAIN PROTEIN (AFU_ORTHOLOGUE AFUA_7G05900)"/>
    <property type="match status" value="1"/>
</dbReference>
<dbReference type="GO" id="GO:0003824">
    <property type="term" value="F:catalytic activity"/>
    <property type="evidence" value="ECO:0007669"/>
    <property type="project" value="InterPro"/>
</dbReference>
<comment type="caution">
    <text evidence="3">The sequence shown here is derived from an EMBL/GenBank/DDBJ whole genome shotgun (WGS) entry which is preliminary data.</text>
</comment>
<accession>A0AA39Y2D6</accession>
<evidence type="ECO:0000313" key="4">
    <source>
        <dbReference type="Proteomes" id="UP001174936"/>
    </source>
</evidence>
<feature type="transmembrane region" description="Helical" evidence="1">
    <location>
        <begin position="16"/>
        <end position="37"/>
    </location>
</feature>
<dbReference type="PROSITE" id="PS51340">
    <property type="entry name" value="MOSC"/>
    <property type="match status" value="1"/>
</dbReference>
<name>A0AA39Y2D6_9PEZI</name>
<evidence type="ECO:0000256" key="1">
    <source>
        <dbReference type="SAM" id="Phobius"/>
    </source>
</evidence>
<dbReference type="PANTHER" id="PTHR14237">
    <property type="entry name" value="MOLYBDOPTERIN COFACTOR SULFURASE MOSC"/>
    <property type="match status" value="1"/>
</dbReference>
<dbReference type="EMBL" id="JAULSV010000005">
    <property type="protein sequence ID" value="KAK0643617.1"/>
    <property type="molecule type" value="Genomic_DNA"/>
</dbReference>
<dbReference type="AlphaFoldDB" id="A0AA39Y2D6"/>
<sequence>MDQPEITAAPGSGVDAGGILLVVATILVFILPALIYFPPMVPSKTEALLQTHSPIGLPPSRSGLRDGSGQGLAGPAKLRSLWVYPVKSCKGIEVGKSKVLPTGLEFDRLYTFAQLKSPFPVGVNASDAEKAQDKWDFITQRQFPLLATVEVDLFVPDLAKTRGQEGATGDAFIVLRFPWVEWGVFGTFQWLIAKLGRGWRALPEKEILLPVSFPSQEEIDARGYTFEEMTIWREPVTALNMETELPRELRLYLGVSNRLGIFRIDPARLRPVYRCAPTEPDAGYQPAVGFQDAYPLHLLNLASVRDLEAIVAKGDEKMKYLDPRRFRANIIIDDVPAYDEETWKAIRFNPEPASNRDSSRFHVSCRTVRCKLPNVDQDTGLRYPVEPDRSLRKFRNVDPGAKHNGCLGMQLTPLFDKTDTPEAMETWLETGMSVDVLETGEHVYIAQ</sequence>
<keyword evidence="4" id="KW-1185">Reference proteome</keyword>
<gene>
    <name evidence="3" type="ORF">B0T16DRAFT_430167</name>
</gene>
<evidence type="ECO:0000313" key="3">
    <source>
        <dbReference type="EMBL" id="KAK0643617.1"/>
    </source>
</evidence>
<reference evidence="3" key="1">
    <citation type="submission" date="2023-06" db="EMBL/GenBank/DDBJ databases">
        <title>Genome-scale phylogeny and comparative genomics of the fungal order Sordariales.</title>
        <authorList>
            <consortium name="Lawrence Berkeley National Laboratory"/>
            <person name="Hensen N."/>
            <person name="Bonometti L."/>
            <person name="Westerberg I."/>
            <person name="Brannstrom I.O."/>
            <person name="Guillou S."/>
            <person name="Cros-Aarteil S."/>
            <person name="Calhoun S."/>
            <person name="Haridas S."/>
            <person name="Kuo A."/>
            <person name="Mondo S."/>
            <person name="Pangilinan J."/>
            <person name="Riley R."/>
            <person name="Labutti K."/>
            <person name="Andreopoulos B."/>
            <person name="Lipzen A."/>
            <person name="Chen C."/>
            <person name="Yanf M."/>
            <person name="Daum C."/>
            <person name="Ng V."/>
            <person name="Clum A."/>
            <person name="Steindorff A."/>
            <person name="Ohm R."/>
            <person name="Martin F."/>
            <person name="Silar P."/>
            <person name="Natvig D."/>
            <person name="Lalanne C."/>
            <person name="Gautier V."/>
            <person name="Ament-Velasquez S.L."/>
            <person name="Kruys A."/>
            <person name="Hutchinson M.I."/>
            <person name="Powell A.J."/>
            <person name="Barry K."/>
            <person name="Miller A.N."/>
            <person name="Grigoriev I.V."/>
            <person name="Debuchy R."/>
            <person name="Gladieux P."/>
            <person name="Thoren M.H."/>
            <person name="Johannesson H."/>
        </authorList>
    </citation>
    <scope>NUCLEOTIDE SEQUENCE</scope>
    <source>
        <strain evidence="3">SMH2532-1</strain>
    </source>
</reference>
<dbReference type="InterPro" id="IPR011037">
    <property type="entry name" value="Pyrv_Knase-like_insert_dom_sf"/>
</dbReference>
<dbReference type="InterPro" id="IPR005302">
    <property type="entry name" value="MoCF_Sase_C"/>
</dbReference>
<dbReference type="InterPro" id="IPR005303">
    <property type="entry name" value="MOCOS_middle"/>
</dbReference>
<dbReference type="GO" id="GO:0030170">
    <property type="term" value="F:pyridoxal phosphate binding"/>
    <property type="evidence" value="ECO:0007669"/>
    <property type="project" value="InterPro"/>
</dbReference>
<keyword evidence="1" id="KW-0812">Transmembrane</keyword>
<keyword evidence="1" id="KW-1133">Transmembrane helix</keyword>
<dbReference type="Proteomes" id="UP001174936">
    <property type="component" value="Unassembled WGS sequence"/>
</dbReference>
<dbReference type="GO" id="GO:0030151">
    <property type="term" value="F:molybdenum ion binding"/>
    <property type="evidence" value="ECO:0007669"/>
    <property type="project" value="InterPro"/>
</dbReference>
<evidence type="ECO:0000259" key="2">
    <source>
        <dbReference type="PROSITE" id="PS51340"/>
    </source>
</evidence>
<organism evidence="3 4">
    <name type="scientific">Cercophora newfieldiana</name>
    <dbReference type="NCBI Taxonomy" id="92897"/>
    <lineage>
        <taxon>Eukaryota</taxon>
        <taxon>Fungi</taxon>
        <taxon>Dikarya</taxon>
        <taxon>Ascomycota</taxon>
        <taxon>Pezizomycotina</taxon>
        <taxon>Sordariomycetes</taxon>
        <taxon>Sordariomycetidae</taxon>
        <taxon>Sordariales</taxon>
        <taxon>Lasiosphaeriaceae</taxon>
        <taxon>Cercophora</taxon>
    </lineage>
</organism>
<feature type="domain" description="MOSC" evidence="2">
    <location>
        <begin position="270"/>
        <end position="446"/>
    </location>
</feature>
<keyword evidence="1" id="KW-0472">Membrane</keyword>
<proteinExistence type="predicted"/>
<protein>
    <recommendedName>
        <fullName evidence="2">MOSC domain-containing protein</fullName>
    </recommendedName>
</protein>